<protein>
    <submittedName>
        <fullName evidence="1">Nucleic acid-binding OB-fold</fullName>
    </submittedName>
</protein>
<reference evidence="1" key="2">
    <citation type="journal article" date="2023" name="IMA Fungus">
        <title>Comparative genomic study of the Penicillium genus elucidates a diverse pangenome and 15 lateral gene transfer events.</title>
        <authorList>
            <person name="Petersen C."/>
            <person name="Sorensen T."/>
            <person name="Nielsen M.R."/>
            <person name="Sondergaard T.E."/>
            <person name="Sorensen J.L."/>
            <person name="Fitzpatrick D.A."/>
            <person name="Frisvad J.C."/>
            <person name="Nielsen K.L."/>
        </authorList>
    </citation>
    <scope>NUCLEOTIDE SEQUENCE</scope>
    <source>
        <strain evidence="1">IBT 29495</strain>
    </source>
</reference>
<organism evidence="1 2">
    <name type="scientific">Penicillium fimorum</name>
    <dbReference type="NCBI Taxonomy" id="1882269"/>
    <lineage>
        <taxon>Eukaryota</taxon>
        <taxon>Fungi</taxon>
        <taxon>Dikarya</taxon>
        <taxon>Ascomycota</taxon>
        <taxon>Pezizomycotina</taxon>
        <taxon>Eurotiomycetes</taxon>
        <taxon>Eurotiomycetidae</taxon>
        <taxon>Eurotiales</taxon>
        <taxon>Aspergillaceae</taxon>
        <taxon>Penicillium</taxon>
    </lineage>
</organism>
<name>A0A9X0C4H7_9EURO</name>
<comment type="caution">
    <text evidence="1">The sequence shown here is derived from an EMBL/GenBank/DDBJ whole genome shotgun (WGS) entry which is preliminary data.</text>
</comment>
<dbReference type="AlphaFoldDB" id="A0A9X0C4H7"/>
<evidence type="ECO:0000313" key="1">
    <source>
        <dbReference type="EMBL" id="KAJ5497591.1"/>
    </source>
</evidence>
<keyword evidence="2" id="KW-1185">Reference proteome</keyword>
<sequence>MTLLAGIPNLPKFSITTKVEEDLSDLLDTHQDRPTEVRRRDQVKIITTPWTETQTLRAARVTVEAGVKRFHFRASRTCSHQQGWRFCGSFKEFRKGTSTLK</sequence>
<dbReference type="Proteomes" id="UP001149954">
    <property type="component" value="Unassembled WGS sequence"/>
</dbReference>
<reference evidence="1" key="1">
    <citation type="submission" date="2022-12" db="EMBL/GenBank/DDBJ databases">
        <authorList>
            <person name="Petersen C."/>
        </authorList>
    </citation>
    <scope>NUCLEOTIDE SEQUENCE</scope>
    <source>
        <strain evidence="1">IBT 29495</strain>
    </source>
</reference>
<dbReference type="OrthoDB" id="4310847at2759"/>
<gene>
    <name evidence="1" type="ORF">N7463_009578</name>
</gene>
<dbReference type="EMBL" id="JAPWDS010000005">
    <property type="protein sequence ID" value="KAJ5497591.1"/>
    <property type="molecule type" value="Genomic_DNA"/>
</dbReference>
<proteinExistence type="predicted"/>
<evidence type="ECO:0000313" key="2">
    <source>
        <dbReference type="Proteomes" id="UP001149954"/>
    </source>
</evidence>
<accession>A0A9X0C4H7</accession>